<protein>
    <submittedName>
        <fullName evidence="2">Uncharacterized protein</fullName>
    </submittedName>
</protein>
<dbReference type="RefSeq" id="WP_145283646.1">
    <property type="nucleotide sequence ID" value="NZ_CP036291.1"/>
</dbReference>
<dbReference type="OrthoDB" id="283153at2"/>
<dbReference type="Proteomes" id="UP000317429">
    <property type="component" value="Chromosome"/>
</dbReference>
<evidence type="ECO:0000313" key="3">
    <source>
        <dbReference type="Proteomes" id="UP000317429"/>
    </source>
</evidence>
<feature type="region of interest" description="Disordered" evidence="1">
    <location>
        <begin position="54"/>
        <end position="73"/>
    </location>
</feature>
<evidence type="ECO:0000256" key="1">
    <source>
        <dbReference type="SAM" id="MobiDB-lite"/>
    </source>
</evidence>
<sequence>MTAKAANAEPDVRKIYLRPEDALSGLDASMRWEVTRRHPYYAEFWKVLNNDEHEGAKKSAQTDDPAGQSPEELREAAIQSAMSWGLTAVPRGQDDAERARALALRDRAIRMLHAIRVGRLAPNPAFEFDKLDDETPSTMFLFASVTPVTVRHYARVLLCVLPSKSVVELAILLWRAGADQAAIPGDTSRRDIQRQFALSLLEDRNDHWLDLVPSETIFHVDPRPSLRQILEDIEGQAKLLKGKYELPETRVHAAKQREYLKVWDACEGWSDGVYHPGTEKTFKQVAQANHESVSTVFSKYASGFKLVTGLDLKLELWLDIVARYKLSLVTDSSKFRKRGFRRNLIARSVLDVPESRLTKQSFDGVTPVFTEQSENCDPSTDMELDELIKGILASLGTDKSAEQIAEELGIDVSTVTRLRQRHGEIGEQLFSELEQV</sequence>
<gene>
    <name evidence="2" type="ORF">Pla175_19590</name>
</gene>
<reference evidence="2 3" key="1">
    <citation type="submission" date="2019-02" db="EMBL/GenBank/DDBJ databases">
        <title>Deep-cultivation of Planctomycetes and their phenomic and genomic characterization uncovers novel biology.</title>
        <authorList>
            <person name="Wiegand S."/>
            <person name="Jogler M."/>
            <person name="Boedeker C."/>
            <person name="Pinto D."/>
            <person name="Vollmers J."/>
            <person name="Rivas-Marin E."/>
            <person name="Kohn T."/>
            <person name="Peeters S.H."/>
            <person name="Heuer A."/>
            <person name="Rast P."/>
            <person name="Oberbeckmann S."/>
            <person name="Bunk B."/>
            <person name="Jeske O."/>
            <person name="Meyerdierks A."/>
            <person name="Storesund J.E."/>
            <person name="Kallscheuer N."/>
            <person name="Luecker S."/>
            <person name="Lage O.M."/>
            <person name="Pohl T."/>
            <person name="Merkel B.J."/>
            <person name="Hornburger P."/>
            <person name="Mueller R.-W."/>
            <person name="Bruemmer F."/>
            <person name="Labrenz M."/>
            <person name="Spormann A.M."/>
            <person name="Op den Camp H."/>
            <person name="Overmann J."/>
            <person name="Amann R."/>
            <person name="Jetten M.S.M."/>
            <person name="Mascher T."/>
            <person name="Medema M.H."/>
            <person name="Devos D.P."/>
            <person name="Kaster A.-K."/>
            <person name="Ovreas L."/>
            <person name="Rohde M."/>
            <person name="Galperin M.Y."/>
            <person name="Jogler C."/>
        </authorList>
    </citation>
    <scope>NUCLEOTIDE SEQUENCE [LARGE SCALE GENOMIC DNA]</scope>
    <source>
        <strain evidence="2 3">Pla175</strain>
    </source>
</reference>
<accession>A0A518DAS2</accession>
<dbReference type="EMBL" id="CP036291">
    <property type="protein sequence ID" value="QDU88580.1"/>
    <property type="molecule type" value="Genomic_DNA"/>
</dbReference>
<name>A0A518DAS2_9BACT</name>
<evidence type="ECO:0000313" key="2">
    <source>
        <dbReference type="EMBL" id="QDU88580.1"/>
    </source>
</evidence>
<proteinExistence type="predicted"/>
<keyword evidence="3" id="KW-1185">Reference proteome</keyword>
<dbReference type="AlphaFoldDB" id="A0A518DAS2"/>
<dbReference type="KEGG" id="pnd:Pla175_19590"/>
<organism evidence="2 3">
    <name type="scientific">Pirellulimonas nuda</name>
    <dbReference type="NCBI Taxonomy" id="2528009"/>
    <lineage>
        <taxon>Bacteria</taxon>
        <taxon>Pseudomonadati</taxon>
        <taxon>Planctomycetota</taxon>
        <taxon>Planctomycetia</taxon>
        <taxon>Pirellulales</taxon>
        <taxon>Lacipirellulaceae</taxon>
        <taxon>Pirellulimonas</taxon>
    </lineage>
</organism>